<proteinExistence type="inferred from homology"/>
<dbReference type="InterPro" id="IPR020084">
    <property type="entry name" value="NUDIX_hydrolase_CS"/>
</dbReference>
<dbReference type="OrthoDB" id="5511555at2"/>
<dbReference type="PROSITE" id="PS00893">
    <property type="entry name" value="NUDIX_BOX"/>
    <property type="match status" value="1"/>
</dbReference>
<dbReference type="Proteomes" id="UP000587070">
    <property type="component" value="Unassembled WGS sequence"/>
</dbReference>
<name>A0A840G360_RHOTE</name>
<dbReference type="SUPFAM" id="SSF55811">
    <property type="entry name" value="Nudix"/>
    <property type="match status" value="1"/>
</dbReference>
<dbReference type="AlphaFoldDB" id="A0A840G360"/>
<dbReference type="PRINTS" id="PR00502">
    <property type="entry name" value="NUDIXFAMILY"/>
</dbReference>
<keyword evidence="6" id="KW-1185">Reference proteome</keyword>
<comment type="caution">
    <text evidence="5">The sequence shown here is derived from an EMBL/GenBank/DDBJ whole genome shotgun (WGS) entry which is preliminary data.</text>
</comment>
<dbReference type="RefSeq" id="WP_153117681.1">
    <property type="nucleotide sequence ID" value="NZ_JACIGE010000014.1"/>
</dbReference>
<evidence type="ECO:0000313" key="5">
    <source>
        <dbReference type="EMBL" id="MBB4248804.1"/>
    </source>
</evidence>
<dbReference type="Gene3D" id="3.90.79.10">
    <property type="entry name" value="Nucleoside Triphosphate Pyrophosphohydrolase"/>
    <property type="match status" value="1"/>
</dbReference>
<sequence>MRIGYVWSFAKGRPDPGETPEQTALRETREETGVEATIVCPIPGEFVGGTTINRYFLMQAPAGPSVETPDCPET</sequence>
<feature type="domain" description="Nudix hydrolase" evidence="4">
    <location>
        <begin position="1"/>
        <end position="74"/>
    </location>
</feature>
<organism evidence="5 6">
    <name type="scientific">Rhodocyclus tenuis</name>
    <name type="common">Rhodospirillum tenue</name>
    <dbReference type="NCBI Taxonomy" id="1066"/>
    <lineage>
        <taxon>Bacteria</taxon>
        <taxon>Pseudomonadati</taxon>
        <taxon>Pseudomonadota</taxon>
        <taxon>Betaproteobacteria</taxon>
        <taxon>Rhodocyclales</taxon>
        <taxon>Rhodocyclaceae</taxon>
        <taxon>Rhodocyclus</taxon>
    </lineage>
</organism>
<evidence type="ECO:0000313" key="6">
    <source>
        <dbReference type="Proteomes" id="UP000587070"/>
    </source>
</evidence>
<accession>A0A840G360</accession>
<reference evidence="5 6" key="1">
    <citation type="submission" date="2020-08" db="EMBL/GenBank/DDBJ databases">
        <title>Genome sequencing of Purple Non-Sulfur Bacteria from various extreme environments.</title>
        <authorList>
            <person name="Mayer M."/>
        </authorList>
    </citation>
    <scope>NUCLEOTIDE SEQUENCE [LARGE SCALE GENOMIC DNA]</scope>
    <source>
        <strain evidence="5 6">2761</strain>
    </source>
</reference>
<dbReference type="InterPro" id="IPR020476">
    <property type="entry name" value="Nudix_hydrolase"/>
</dbReference>
<keyword evidence="2 3" id="KW-0378">Hydrolase</keyword>
<evidence type="ECO:0000259" key="4">
    <source>
        <dbReference type="PROSITE" id="PS51462"/>
    </source>
</evidence>
<comment type="cofactor">
    <cofactor evidence="1">
        <name>Mg(2+)</name>
        <dbReference type="ChEBI" id="CHEBI:18420"/>
    </cofactor>
</comment>
<gene>
    <name evidence="5" type="ORF">GGD90_003204</name>
</gene>
<protein>
    <submittedName>
        <fullName evidence="5">8-oxo-dGTP pyrophosphatase MutT (NUDIX family)</fullName>
    </submittedName>
</protein>
<dbReference type="PROSITE" id="PS51462">
    <property type="entry name" value="NUDIX"/>
    <property type="match status" value="1"/>
</dbReference>
<dbReference type="InterPro" id="IPR000086">
    <property type="entry name" value="NUDIX_hydrolase_dom"/>
</dbReference>
<dbReference type="Pfam" id="PF00293">
    <property type="entry name" value="NUDIX"/>
    <property type="match status" value="1"/>
</dbReference>
<dbReference type="InterPro" id="IPR015797">
    <property type="entry name" value="NUDIX_hydrolase-like_dom_sf"/>
</dbReference>
<dbReference type="EMBL" id="JACIGE010000014">
    <property type="protein sequence ID" value="MBB4248804.1"/>
    <property type="molecule type" value="Genomic_DNA"/>
</dbReference>
<evidence type="ECO:0000256" key="2">
    <source>
        <dbReference type="ARBA" id="ARBA00022801"/>
    </source>
</evidence>
<evidence type="ECO:0000256" key="3">
    <source>
        <dbReference type="RuleBase" id="RU003476"/>
    </source>
</evidence>
<comment type="similarity">
    <text evidence="3">Belongs to the Nudix hydrolase family.</text>
</comment>
<dbReference type="GO" id="GO:0016787">
    <property type="term" value="F:hydrolase activity"/>
    <property type="evidence" value="ECO:0007669"/>
    <property type="project" value="UniProtKB-KW"/>
</dbReference>
<evidence type="ECO:0000256" key="1">
    <source>
        <dbReference type="ARBA" id="ARBA00001946"/>
    </source>
</evidence>